<comment type="caution">
    <text evidence="11">The sequence shown here is derived from an EMBL/GenBank/DDBJ whole genome shotgun (WGS) entry which is preliminary data.</text>
</comment>
<proteinExistence type="inferred from homology"/>
<keyword evidence="11" id="KW-0966">Cell projection</keyword>
<dbReference type="EMBL" id="RKKU01000012">
    <property type="protein sequence ID" value="ROZ84347.1"/>
    <property type="molecule type" value="Genomic_DNA"/>
</dbReference>
<evidence type="ECO:0000256" key="5">
    <source>
        <dbReference type="ARBA" id="ARBA00023015"/>
    </source>
</evidence>
<dbReference type="SUPFAM" id="SSF101498">
    <property type="entry name" value="Anti-sigma factor FlgM"/>
    <property type="match status" value="1"/>
</dbReference>
<dbReference type="InterPro" id="IPR031316">
    <property type="entry name" value="FlgM_C"/>
</dbReference>
<evidence type="ECO:0000256" key="1">
    <source>
        <dbReference type="ARBA" id="ARBA00005322"/>
    </source>
</evidence>
<name>A0ABX9XHE6_9PSED</name>
<comment type="function">
    <text evidence="7">Responsible for the coupling of flagellin expression to flagellar assembly by preventing expression of the flagellin genes when a component of the middle class of proteins is defective. It negatively regulates flagellar genes by inhibiting the activity of FliA by directly binding to FliA.</text>
</comment>
<gene>
    <name evidence="11" type="primary">flgM</name>
    <name evidence="11" type="ORF">EF096_11140</name>
</gene>
<comment type="similarity">
    <text evidence="1">Belongs to the FlgM family.</text>
</comment>
<keyword evidence="3" id="KW-0678">Repressor</keyword>
<keyword evidence="4" id="KW-1005">Bacterial flagellum biogenesis</keyword>
<feature type="domain" description="Anti-sigma-28 factor FlgM C-terminal" evidence="10">
    <location>
        <begin position="51"/>
        <end position="103"/>
    </location>
</feature>
<dbReference type="InterPro" id="IPR007412">
    <property type="entry name" value="FlgM"/>
</dbReference>
<evidence type="ECO:0000256" key="2">
    <source>
        <dbReference type="ARBA" id="ARBA00017823"/>
    </source>
</evidence>
<evidence type="ECO:0000256" key="4">
    <source>
        <dbReference type="ARBA" id="ARBA00022795"/>
    </source>
</evidence>
<keyword evidence="6" id="KW-0804">Transcription</keyword>
<evidence type="ECO:0000313" key="11">
    <source>
        <dbReference type="EMBL" id="ROZ84347.1"/>
    </source>
</evidence>
<evidence type="ECO:0000256" key="6">
    <source>
        <dbReference type="ARBA" id="ARBA00023163"/>
    </source>
</evidence>
<dbReference type="Pfam" id="PF04316">
    <property type="entry name" value="FlgM"/>
    <property type="match status" value="1"/>
</dbReference>
<feature type="compositionally biased region" description="Polar residues" evidence="9">
    <location>
        <begin position="1"/>
        <end position="24"/>
    </location>
</feature>
<organism evidence="11 12">
    <name type="scientific">Pseudomonas neustonica</name>
    <dbReference type="NCBI Taxonomy" id="2487346"/>
    <lineage>
        <taxon>Bacteria</taxon>
        <taxon>Pseudomonadati</taxon>
        <taxon>Pseudomonadota</taxon>
        <taxon>Gammaproteobacteria</taxon>
        <taxon>Pseudomonadales</taxon>
        <taxon>Pseudomonadaceae</taxon>
        <taxon>Pseudomonas</taxon>
    </lineage>
</organism>
<accession>A0ABX9XHE6</accession>
<evidence type="ECO:0000256" key="8">
    <source>
        <dbReference type="ARBA" id="ARBA00030117"/>
    </source>
</evidence>
<keyword evidence="11" id="KW-0282">Flagellum</keyword>
<evidence type="ECO:0000256" key="9">
    <source>
        <dbReference type="SAM" id="MobiDB-lite"/>
    </source>
</evidence>
<evidence type="ECO:0000313" key="12">
    <source>
        <dbReference type="Proteomes" id="UP000275199"/>
    </source>
</evidence>
<reference evidence="11 12" key="1">
    <citation type="submission" date="2018-11" db="EMBL/GenBank/DDBJ databases">
        <authorList>
            <person name="Jang G.I."/>
            <person name="Hwang C.Y."/>
        </authorList>
    </citation>
    <scope>NUCLEOTIDE SEQUENCE [LARGE SCALE GENOMIC DNA]</scope>
    <source>
        <strain evidence="11 12">SSM26</strain>
    </source>
</reference>
<keyword evidence="5" id="KW-0805">Transcription regulation</keyword>
<evidence type="ECO:0000259" key="10">
    <source>
        <dbReference type="Pfam" id="PF04316"/>
    </source>
</evidence>
<sequence length="107" mass="11507">MVIDFNSTNGPSGASRNSQTSNTAGKRDAALDTTETATTTAAKETSTERSSVSLSPQAQQFQAIEERLRDLPEVDSERVNQIKQAIADGSYQVDSTRIADKLLSLES</sequence>
<dbReference type="NCBIfam" id="TIGR03824">
    <property type="entry name" value="FlgM_jcvi"/>
    <property type="match status" value="1"/>
</dbReference>
<evidence type="ECO:0000256" key="3">
    <source>
        <dbReference type="ARBA" id="ARBA00022491"/>
    </source>
</evidence>
<keyword evidence="11" id="KW-0969">Cilium</keyword>
<keyword evidence="12" id="KW-1185">Reference proteome</keyword>
<dbReference type="InterPro" id="IPR035890">
    <property type="entry name" value="Anti-sigma-28_factor_FlgM_sf"/>
</dbReference>
<evidence type="ECO:0000256" key="7">
    <source>
        <dbReference type="ARBA" id="ARBA00024739"/>
    </source>
</evidence>
<dbReference type="Proteomes" id="UP000275199">
    <property type="component" value="Unassembled WGS sequence"/>
</dbReference>
<dbReference type="RefSeq" id="WP_123889706.1">
    <property type="nucleotide sequence ID" value="NZ_JBPYCX010000023.1"/>
</dbReference>
<protein>
    <recommendedName>
        <fullName evidence="2">Negative regulator of flagellin synthesis</fullName>
    </recommendedName>
    <alternativeName>
        <fullName evidence="8">Anti-sigma-28 factor</fullName>
    </alternativeName>
</protein>
<feature type="region of interest" description="Disordered" evidence="9">
    <location>
        <begin position="1"/>
        <end position="58"/>
    </location>
</feature>
<feature type="compositionally biased region" description="Low complexity" evidence="9">
    <location>
        <begin position="33"/>
        <end position="51"/>
    </location>
</feature>